<name>A0ABV5TPH7_9ACTN</name>
<dbReference type="InterPro" id="IPR001647">
    <property type="entry name" value="HTH_TetR"/>
</dbReference>
<sequence>MSRQNQKKIPEGEPLPRGRHGLSPEVVRTSQRDRLIQAMLLLVATRGYAATTVPDVIAAARVSRNAFYANFHDKEACFLALCERDLPDVVGTILAAADGTGHDWVAATRGGLRAYLRWWQDRPEYARAYFVELPGAGPRAVEQRDHAYLPFLEMLRALAARARADDPALGPVRESVPSLIVFGVTEFIAAEVRAGNAARLSSLEDDVLHYTITLLADHATADAALG</sequence>
<dbReference type="EMBL" id="JBHMBS010000029">
    <property type="protein sequence ID" value="MFB9681038.1"/>
    <property type="molecule type" value="Genomic_DNA"/>
</dbReference>
<evidence type="ECO:0000256" key="1">
    <source>
        <dbReference type="ARBA" id="ARBA00023015"/>
    </source>
</evidence>
<dbReference type="InterPro" id="IPR050109">
    <property type="entry name" value="HTH-type_TetR-like_transc_reg"/>
</dbReference>
<dbReference type="SUPFAM" id="SSF46689">
    <property type="entry name" value="Homeodomain-like"/>
    <property type="match status" value="1"/>
</dbReference>
<evidence type="ECO:0000313" key="8">
    <source>
        <dbReference type="Proteomes" id="UP001589610"/>
    </source>
</evidence>
<keyword evidence="8" id="KW-1185">Reference proteome</keyword>
<keyword evidence="3" id="KW-0804">Transcription</keyword>
<accession>A0ABV5TPH7</accession>
<reference evidence="7 8" key="1">
    <citation type="submission" date="2024-09" db="EMBL/GenBank/DDBJ databases">
        <authorList>
            <person name="Sun Q."/>
            <person name="Mori K."/>
        </authorList>
    </citation>
    <scope>NUCLEOTIDE SEQUENCE [LARGE SCALE GENOMIC DNA]</scope>
    <source>
        <strain evidence="7 8">JCM 3028</strain>
    </source>
</reference>
<keyword evidence="2 4" id="KW-0238">DNA-binding</keyword>
<evidence type="ECO:0000259" key="6">
    <source>
        <dbReference type="PROSITE" id="PS50977"/>
    </source>
</evidence>
<dbReference type="PANTHER" id="PTHR30055">
    <property type="entry name" value="HTH-TYPE TRANSCRIPTIONAL REGULATOR RUTR"/>
    <property type="match status" value="1"/>
</dbReference>
<dbReference type="Gene3D" id="1.10.357.10">
    <property type="entry name" value="Tetracycline Repressor, domain 2"/>
    <property type="match status" value="1"/>
</dbReference>
<dbReference type="PANTHER" id="PTHR30055:SF234">
    <property type="entry name" value="HTH-TYPE TRANSCRIPTIONAL REGULATOR BETI"/>
    <property type="match status" value="1"/>
</dbReference>
<keyword evidence="1" id="KW-0805">Transcription regulation</keyword>
<protein>
    <submittedName>
        <fullName evidence="7">TetR/AcrR family transcriptional regulator</fullName>
    </submittedName>
</protein>
<dbReference type="RefSeq" id="WP_386162092.1">
    <property type="nucleotide sequence ID" value="NZ_JBHMBS010000029.1"/>
</dbReference>
<evidence type="ECO:0000313" key="7">
    <source>
        <dbReference type="EMBL" id="MFB9681038.1"/>
    </source>
</evidence>
<evidence type="ECO:0000256" key="2">
    <source>
        <dbReference type="ARBA" id="ARBA00023125"/>
    </source>
</evidence>
<dbReference type="Pfam" id="PF00440">
    <property type="entry name" value="TetR_N"/>
    <property type="match status" value="1"/>
</dbReference>
<comment type="caution">
    <text evidence="7">The sequence shown here is derived from an EMBL/GenBank/DDBJ whole genome shotgun (WGS) entry which is preliminary data.</text>
</comment>
<organism evidence="7 8">
    <name type="scientific">Streptosporangium vulgare</name>
    <dbReference type="NCBI Taxonomy" id="46190"/>
    <lineage>
        <taxon>Bacteria</taxon>
        <taxon>Bacillati</taxon>
        <taxon>Actinomycetota</taxon>
        <taxon>Actinomycetes</taxon>
        <taxon>Streptosporangiales</taxon>
        <taxon>Streptosporangiaceae</taxon>
        <taxon>Streptosporangium</taxon>
    </lineage>
</organism>
<feature type="DNA-binding region" description="H-T-H motif" evidence="4">
    <location>
        <begin position="52"/>
        <end position="71"/>
    </location>
</feature>
<evidence type="ECO:0000256" key="5">
    <source>
        <dbReference type="SAM" id="MobiDB-lite"/>
    </source>
</evidence>
<dbReference type="Proteomes" id="UP001589610">
    <property type="component" value="Unassembled WGS sequence"/>
</dbReference>
<evidence type="ECO:0000256" key="4">
    <source>
        <dbReference type="PROSITE-ProRule" id="PRU00335"/>
    </source>
</evidence>
<feature type="region of interest" description="Disordered" evidence="5">
    <location>
        <begin position="1"/>
        <end position="24"/>
    </location>
</feature>
<feature type="domain" description="HTH tetR-type" evidence="6">
    <location>
        <begin position="29"/>
        <end position="89"/>
    </location>
</feature>
<dbReference type="PROSITE" id="PS50977">
    <property type="entry name" value="HTH_TETR_2"/>
    <property type="match status" value="1"/>
</dbReference>
<evidence type="ECO:0000256" key="3">
    <source>
        <dbReference type="ARBA" id="ARBA00023163"/>
    </source>
</evidence>
<proteinExistence type="predicted"/>
<gene>
    <name evidence="7" type="ORF">ACFFRH_36650</name>
</gene>
<dbReference type="InterPro" id="IPR009057">
    <property type="entry name" value="Homeodomain-like_sf"/>
</dbReference>